<dbReference type="GO" id="GO:0006635">
    <property type="term" value="P:fatty acid beta-oxidation"/>
    <property type="evidence" value="ECO:0007669"/>
    <property type="project" value="TreeGrafter"/>
</dbReference>
<dbReference type="InterPro" id="IPR020613">
    <property type="entry name" value="Thiolase_CS"/>
</dbReference>
<dbReference type="PANTHER" id="PTHR43853">
    <property type="entry name" value="3-KETOACYL-COA THIOLASE, PEROXISOMAL"/>
    <property type="match status" value="1"/>
</dbReference>
<evidence type="ECO:0000256" key="3">
    <source>
        <dbReference type="ARBA" id="ARBA00023315"/>
    </source>
</evidence>
<dbReference type="RefSeq" id="WP_176634608.1">
    <property type="nucleotide sequence ID" value="NZ_JAAMFM010000009.1"/>
</dbReference>
<feature type="region of interest" description="Disordered" evidence="5">
    <location>
        <begin position="1"/>
        <end position="20"/>
    </location>
</feature>
<evidence type="ECO:0000256" key="5">
    <source>
        <dbReference type="SAM" id="MobiDB-lite"/>
    </source>
</evidence>
<dbReference type="GO" id="GO:0010124">
    <property type="term" value="P:phenylacetate catabolic process"/>
    <property type="evidence" value="ECO:0007669"/>
    <property type="project" value="TreeGrafter"/>
</dbReference>
<dbReference type="PIRSF" id="PIRSF000429">
    <property type="entry name" value="Ac-CoA_Ac_transf"/>
    <property type="match status" value="1"/>
</dbReference>
<dbReference type="EMBL" id="JAAMFM010000009">
    <property type="protein sequence ID" value="NVM94878.1"/>
    <property type="molecule type" value="Genomic_DNA"/>
</dbReference>
<evidence type="ECO:0000256" key="1">
    <source>
        <dbReference type="ARBA" id="ARBA00010982"/>
    </source>
</evidence>
<dbReference type="Proteomes" id="UP000543556">
    <property type="component" value="Unassembled WGS sequence"/>
</dbReference>
<name>A0A7Y7IG39_9MICC</name>
<accession>A0A7Y7IG39</accession>
<keyword evidence="3 4" id="KW-0012">Acyltransferase</keyword>
<dbReference type="GO" id="GO:0003988">
    <property type="term" value="F:acetyl-CoA C-acyltransferase activity"/>
    <property type="evidence" value="ECO:0007669"/>
    <property type="project" value="TreeGrafter"/>
</dbReference>
<dbReference type="InterPro" id="IPR050215">
    <property type="entry name" value="Thiolase-like_sf_Thiolase"/>
</dbReference>
<dbReference type="NCBIfam" id="TIGR01930">
    <property type="entry name" value="AcCoA-C-Actrans"/>
    <property type="match status" value="1"/>
</dbReference>
<keyword evidence="9" id="KW-1185">Reference proteome</keyword>
<feature type="domain" description="Thiolase N-terminal" evidence="6">
    <location>
        <begin position="27"/>
        <end position="266"/>
    </location>
</feature>
<dbReference type="InterPro" id="IPR020616">
    <property type="entry name" value="Thiolase_N"/>
</dbReference>
<dbReference type="SUPFAM" id="SSF53901">
    <property type="entry name" value="Thiolase-like"/>
    <property type="match status" value="2"/>
</dbReference>
<dbReference type="Gene3D" id="3.40.47.10">
    <property type="match status" value="1"/>
</dbReference>
<reference evidence="8 9" key="1">
    <citation type="submission" date="2020-02" db="EMBL/GenBank/DDBJ databases">
        <title>Genome sequence of strain AETb3-4.</title>
        <authorList>
            <person name="Gao J."/>
            <person name="Zhang X."/>
        </authorList>
    </citation>
    <scope>NUCLEOTIDE SEQUENCE [LARGE SCALE GENOMIC DNA]</scope>
    <source>
        <strain evidence="8 9">AETb3-4</strain>
    </source>
</reference>
<dbReference type="InterPro" id="IPR020617">
    <property type="entry name" value="Thiolase_C"/>
</dbReference>
<dbReference type="GO" id="GO:0005737">
    <property type="term" value="C:cytoplasm"/>
    <property type="evidence" value="ECO:0007669"/>
    <property type="project" value="UniProtKB-ARBA"/>
</dbReference>
<dbReference type="Pfam" id="PF02803">
    <property type="entry name" value="Thiolase_C"/>
    <property type="match status" value="1"/>
</dbReference>
<evidence type="ECO:0000259" key="7">
    <source>
        <dbReference type="Pfam" id="PF02803"/>
    </source>
</evidence>
<dbReference type="InterPro" id="IPR016039">
    <property type="entry name" value="Thiolase-like"/>
</dbReference>
<sequence length="403" mass="40087">MRSGSTDSKPAGGAEPGVVPDDARTPVIIAARRLATAKAGGAYGRLRVHDLAAPVLRAVLDDSGVGGAEVDDVILGNATGGGGNMARLAALTAGLPDAVPGLTVDRQCSSGLDAVVLACRLVQAGAGELYLAGGAESISTAPARAHRLDGGGLDFFDRAQFAPQASGDPDAGVAAENVAARFGISRERQDAYALESHRRARAAADNGVFDREIVPLAGLSADQGLRRTLTPRLMARFPAAFVGGGTVTAGNSCPYSDGAAAVVVTTLAKARRLAAHGLVFRGSAAAGTDPTLMGVGAAHSTLALSQSLGTGLAGLAPGLLEFNEAFASQVLACAGLLGVDPAAFNRDGGALALGHPYGASGAVLVTRLFAQSLARGESGLGAVAMVSAAGGLGVSAAFEWRAF</sequence>
<dbReference type="Pfam" id="PF00108">
    <property type="entry name" value="Thiolase_N"/>
    <property type="match status" value="1"/>
</dbReference>
<gene>
    <name evidence="8" type="ORF">G6034_08135</name>
</gene>
<evidence type="ECO:0000313" key="8">
    <source>
        <dbReference type="EMBL" id="NVM94878.1"/>
    </source>
</evidence>
<evidence type="ECO:0000259" key="6">
    <source>
        <dbReference type="Pfam" id="PF00108"/>
    </source>
</evidence>
<keyword evidence="2 4" id="KW-0808">Transferase</keyword>
<evidence type="ECO:0000313" key="9">
    <source>
        <dbReference type="Proteomes" id="UP000543556"/>
    </source>
</evidence>
<evidence type="ECO:0000256" key="4">
    <source>
        <dbReference type="RuleBase" id="RU003557"/>
    </source>
</evidence>
<organism evidence="8 9">
    <name type="scientific">Arthrobacter wenxiniae</name>
    <dbReference type="NCBI Taxonomy" id="2713570"/>
    <lineage>
        <taxon>Bacteria</taxon>
        <taxon>Bacillati</taxon>
        <taxon>Actinomycetota</taxon>
        <taxon>Actinomycetes</taxon>
        <taxon>Micrococcales</taxon>
        <taxon>Micrococcaceae</taxon>
        <taxon>Arthrobacter</taxon>
    </lineage>
</organism>
<dbReference type="PROSITE" id="PS00737">
    <property type="entry name" value="THIOLASE_2"/>
    <property type="match status" value="1"/>
</dbReference>
<protein>
    <submittedName>
        <fullName evidence="8">Thiolase family protein</fullName>
    </submittedName>
</protein>
<dbReference type="CDD" id="cd00751">
    <property type="entry name" value="thiolase"/>
    <property type="match status" value="1"/>
</dbReference>
<comment type="caution">
    <text evidence="8">The sequence shown here is derived from an EMBL/GenBank/DDBJ whole genome shotgun (WGS) entry which is preliminary data.</text>
</comment>
<dbReference type="PANTHER" id="PTHR43853:SF3">
    <property type="entry name" value="ACETYL-COA C-ACETYLTRANSFERASE YHFS-RELATED"/>
    <property type="match status" value="1"/>
</dbReference>
<feature type="domain" description="Thiolase C-terminal" evidence="7">
    <location>
        <begin position="281"/>
        <end position="398"/>
    </location>
</feature>
<evidence type="ECO:0000256" key="2">
    <source>
        <dbReference type="ARBA" id="ARBA00022679"/>
    </source>
</evidence>
<dbReference type="AlphaFoldDB" id="A0A7Y7IG39"/>
<comment type="similarity">
    <text evidence="1 4">Belongs to the thiolase-like superfamily. Thiolase family.</text>
</comment>
<proteinExistence type="inferred from homology"/>
<dbReference type="InterPro" id="IPR002155">
    <property type="entry name" value="Thiolase"/>
</dbReference>